<sequence length="448" mass="50452">MIILKEVPTASIIVGTRFREVYDDIDVLIESMKKEGVIQPLAVCDNEDGTYTLLAGGRRITAALKANIESLPVRCYPSTLNDLERRSIELMENVCRKDLDWLEAAKLKKEIHLLQTQIYGEKTSTNADASGVSKRDTASLLGISHASLIQDMQLADAVKLFPELAKAKNKSDATKMLGKLQEEMVRSELAARIEAKTSTTPLDKLHQNLINQYLVNDFFEGVKQVPTGSIDFIELDPPYAIDLNSQKRDMKLGYTDNYNEVDVTTYDQFLINTLTECKRVMTSASWMVIWHAKQWRWTIQSILASLELEFDEGLWYKGPVGQTNTPALHLASSFEPFMYVRKGSPSIIRQGRSNVFHYKPVFGGNKIHPTERPIEMIQDMIQTFCWEGARILVPFLGSGNTILAASNLGMIAFGFDLGQTYKDAFTVRVAEGRPGAYRLYKEVTDVPF</sequence>
<dbReference type="InterPro" id="IPR002295">
    <property type="entry name" value="N4/N6-MTase_EcoPI_Mod-like"/>
</dbReference>
<evidence type="ECO:0000256" key="2">
    <source>
        <dbReference type="ARBA" id="ARBA00022679"/>
    </source>
</evidence>
<dbReference type="Pfam" id="PF01555">
    <property type="entry name" value="N6_N4_Mtase"/>
    <property type="match status" value="1"/>
</dbReference>
<keyword evidence="1 5" id="KW-0489">Methyltransferase</keyword>
<dbReference type="InterPro" id="IPR003115">
    <property type="entry name" value="ParB_N"/>
</dbReference>
<dbReference type="AlphaFoldDB" id="A0A6M3JFA6"/>
<dbReference type="InterPro" id="IPR029063">
    <property type="entry name" value="SAM-dependent_MTases_sf"/>
</dbReference>
<evidence type="ECO:0000313" key="6">
    <source>
        <dbReference type="EMBL" id="QJA84446.1"/>
    </source>
</evidence>
<evidence type="ECO:0000259" key="4">
    <source>
        <dbReference type="SMART" id="SM00470"/>
    </source>
</evidence>
<name>A0A6M3JFA6_9ZZZZ</name>
<evidence type="ECO:0000256" key="1">
    <source>
        <dbReference type="ARBA" id="ARBA00022603"/>
    </source>
</evidence>
<keyword evidence="2 5" id="KW-0808">Transferase</keyword>
<dbReference type="SUPFAM" id="SSF110849">
    <property type="entry name" value="ParB/Sulfiredoxin"/>
    <property type="match status" value="1"/>
</dbReference>
<dbReference type="InterPro" id="IPR036086">
    <property type="entry name" value="ParB/Sulfiredoxin_sf"/>
</dbReference>
<dbReference type="GO" id="GO:0003677">
    <property type="term" value="F:DNA binding"/>
    <property type="evidence" value="ECO:0007669"/>
    <property type="project" value="InterPro"/>
</dbReference>
<evidence type="ECO:0000313" key="5">
    <source>
        <dbReference type="EMBL" id="QJA67681.1"/>
    </source>
</evidence>
<protein>
    <submittedName>
        <fullName evidence="5">Putative methyltransferase</fullName>
    </submittedName>
</protein>
<dbReference type="GO" id="GO:0032259">
    <property type="term" value="P:methylation"/>
    <property type="evidence" value="ECO:0007669"/>
    <property type="project" value="UniProtKB-KW"/>
</dbReference>
<dbReference type="Gene3D" id="3.90.1530.30">
    <property type="match status" value="1"/>
</dbReference>
<proteinExistence type="predicted"/>
<dbReference type="SMART" id="SM00470">
    <property type="entry name" value="ParB"/>
    <property type="match status" value="1"/>
</dbReference>
<dbReference type="PANTHER" id="PTHR33375">
    <property type="entry name" value="CHROMOSOME-PARTITIONING PROTEIN PARB-RELATED"/>
    <property type="match status" value="1"/>
</dbReference>
<accession>A0A6M3JFA6</accession>
<dbReference type="PRINTS" id="PR00506">
    <property type="entry name" value="D21N6MTFRASE"/>
</dbReference>
<dbReference type="InterPro" id="IPR050336">
    <property type="entry name" value="Chromosome_partition/occlusion"/>
</dbReference>
<dbReference type="EMBL" id="MT141574">
    <property type="protein sequence ID" value="QJA67681.1"/>
    <property type="molecule type" value="Genomic_DNA"/>
</dbReference>
<dbReference type="SUPFAM" id="SSF53335">
    <property type="entry name" value="S-adenosyl-L-methionine-dependent methyltransferases"/>
    <property type="match status" value="1"/>
</dbReference>
<organism evidence="5">
    <name type="scientific">viral metagenome</name>
    <dbReference type="NCBI Taxonomy" id="1070528"/>
    <lineage>
        <taxon>unclassified sequences</taxon>
        <taxon>metagenomes</taxon>
        <taxon>organismal metagenomes</taxon>
    </lineage>
</organism>
<dbReference type="Pfam" id="PF02195">
    <property type="entry name" value="ParB_N"/>
    <property type="match status" value="1"/>
</dbReference>
<dbReference type="GO" id="GO:0007059">
    <property type="term" value="P:chromosome segregation"/>
    <property type="evidence" value="ECO:0007669"/>
    <property type="project" value="TreeGrafter"/>
</dbReference>
<dbReference type="GO" id="GO:0008170">
    <property type="term" value="F:N-methyltransferase activity"/>
    <property type="evidence" value="ECO:0007669"/>
    <property type="project" value="InterPro"/>
</dbReference>
<dbReference type="PANTHER" id="PTHR33375:SF1">
    <property type="entry name" value="CHROMOSOME-PARTITIONING PROTEIN PARB-RELATED"/>
    <property type="match status" value="1"/>
</dbReference>
<dbReference type="GO" id="GO:0005694">
    <property type="term" value="C:chromosome"/>
    <property type="evidence" value="ECO:0007669"/>
    <property type="project" value="TreeGrafter"/>
</dbReference>
<feature type="domain" description="ParB-like N-terminal" evidence="4">
    <location>
        <begin position="5"/>
        <end position="94"/>
    </location>
</feature>
<dbReference type="Gene3D" id="3.40.50.150">
    <property type="entry name" value="Vaccinia Virus protein VP39"/>
    <property type="match status" value="1"/>
</dbReference>
<dbReference type="EMBL" id="MT142529">
    <property type="protein sequence ID" value="QJA84446.1"/>
    <property type="molecule type" value="Genomic_DNA"/>
</dbReference>
<dbReference type="InterPro" id="IPR002941">
    <property type="entry name" value="DNA_methylase_N4/N6"/>
</dbReference>
<gene>
    <name evidence="6" type="ORF">MM415A00192_0055</name>
    <name evidence="5" type="ORF">MM415B00178_0063</name>
</gene>
<reference evidence="5" key="1">
    <citation type="submission" date="2020-03" db="EMBL/GenBank/DDBJ databases">
        <title>The deep terrestrial virosphere.</title>
        <authorList>
            <person name="Holmfeldt K."/>
            <person name="Nilsson E."/>
            <person name="Simone D."/>
            <person name="Lopez-Fernandez M."/>
            <person name="Wu X."/>
            <person name="de Brujin I."/>
            <person name="Lundin D."/>
            <person name="Andersson A."/>
            <person name="Bertilsson S."/>
            <person name="Dopson M."/>
        </authorList>
    </citation>
    <scope>NUCLEOTIDE SEQUENCE</scope>
    <source>
        <strain evidence="6">MM415A00192</strain>
        <strain evidence="5">MM415B00178</strain>
    </source>
</reference>
<keyword evidence="3" id="KW-0949">S-adenosyl-L-methionine</keyword>
<evidence type="ECO:0000256" key="3">
    <source>
        <dbReference type="ARBA" id="ARBA00022691"/>
    </source>
</evidence>